<evidence type="ECO:0000259" key="9">
    <source>
        <dbReference type="Pfam" id="PF12320"/>
    </source>
</evidence>
<keyword evidence="7" id="KW-0255">Endonuclease</keyword>
<keyword evidence="4 7" id="KW-0540">Nuclease</keyword>
<comment type="similarity">
    <text evidence="1 7">Belongs to the SbcD family.</text>
</comment>
<feature type="domain" description="Calcineurin-like phosphoesterase" evidence="8">
    <location>
        <begin position="1"/>
        <end position="236"/>
    </location>
</feature>
<dbReference type="Gene3D" id="3.60.21.10">
    <property type="match status" value="1"/>
</dbReference>
<organism evidence="10 11">
    <name type="scientific">Ferrimonas balearica (strain DSM 9799 / CCM 4581 / KCTC 23876 / PAT)</name>
    <dbReference type="NCBI Taxonomy" id="550540"/>
    <lineage>
        <taxon>Bacteria</taxon>
        <taxon>Pseudomonadati</taxon>
        <taxon>Pseudomonadota</taxon>
        <taxon>Gammaproteobacteria</taxon>
        <taxon>Alteromonadales</taxon>
        <taxon>Ferrimonadaceae</taxon>
        <taxon>Ferrimonas</taxon>
    </lineage>
</organism>
<dbReference type="AlphaFoldDB" id="E1SS72"/>
<keyword evidence="11" id="KW-1185">Reference proteome</keyword>
<comment type="subunit">
    <text evidence="2 7">Heterodimer of SbcC and SbcD.</text>
</comment>
<name>E1SS72_FERBD</name>
<keyword evidence="7" id="KW-0235">DNA replication</keyword>
<gene>
    <name evidence="7" type="primary">sbcD</name>
    <name evidence="10" type="ordered locus">Fbal_2802</name>
</gene>
<dbReference type="InterPro" id="IPR004593">
    <property type="entry name" value="SbcD"/>
</dbReference>
<keyword evidence="6 7" id="KW-0269">Exonuclease</keyword>
<dbReference type="SUPFAM" id="SSF56300">
    <property type="entry name" value="Metallo-dependent phosphatases"/>
    <property type="match status" value="1"/>
</dbReference>
<comment type="function">
    <text evidence="7">SbcCD cleaves DNA hairpin structures. These structures can inhibit DNA replication and are intermediates in certain DNA recombination reactions. The complex acts as a 3'-&gt;5' double strand exonuclease that can open hairpins. It also has a 5' single-strand endonuclease activity.</text>
</comment>
<dbReference type="InterPro" id="IPR004843">
    <property type="entry name" value="Calcineurin-like_PHP"/>
</dbReference>
<reference evidence="10 11" key="1">
    <citation type="journal article" date="2010" name="Stand. Genomic Sci.">
        <title>Complete genome sequence of Ferrimonas balearica type strain (PAT).</title>
        <authorList>
            <person name="Nolan M."/>
            <person name="Sikorski J."/>
            <person name="Davenport K."/>
            <person name="Lucas S."/>
            <person name="Glavina Del Rio T."/>
            <person name="Tice H."/>
            <person name="Cheng J."/>
            <person name="Goodwin L."/>
            <person name="Pitluck S."/>
            <person name="Liolios K."/>
            <person name="Ivanova N."/>
            <person name="Mavromatis K."/>
            <person name="Ovchinnikova G."/>
            <person name="Pati A."/>
            <person name="Chen A."/>
            <person name="Palaniappan K."/>
            <person name="Land M."/>
            <person name="Hauser L."/>
            <person name="Chang Y."/>
            <person name="Jeffries C."/>
            <person name="Tapia R."/>
            <person name="Brettin T."/>
            <person name="Detter J."/>
            <person name="Han C."/>
            <person name="Yasawong M."/>
            <person name="Rohde M."/>
            <person name="Tindall B."/>
            <person name="Goker M."/>
            <person name="Woyke T."/>
            <person name="Bristow J."/>
            <person name="Eisen J."/>
            <person name="Markowitz V."/>
            <person name="Hugenholtz P."/>
            <person name="Kyrpides N."/>
            <person name="Klenk H."/>
            <person name="Lapidus A."/>
        </authorList>
    </citation>
    <scope>NUCLEOTIDE SEQUENCE [LARGE SCALE GENOMIC DNA]</scope>
    <source>
        <strain evidence="11">DSM 9799 / CCM 4581 / KCTC 23876 / PAT</strain>
    </source>
</reference>
<proteinExistence type="inferred from homology"/>
<evidence type="ECO:0000256" key="2">
    <source>
        <dbReference type="ARBA" id="ARBA00011322"/>
    </source>
</evidence>
<dbReference type="HOGENOM" id="CLU_038045_2_1_6"/>
<dbReference type="GO" id="GO:0006310">
    <property type="term" value="P:DNA recombination"/>
    <property type="evidence" value="ECO:0007669"/>
    <property type="project" value="UniProtKB-KW"/>
</dbReference>
<dbReference type="STRING" id="550540.Fbal_2802"/>
<dbReference type="OrthoDB" id="9773856at2"/>
<dbReference type="NCBIfam" id="TIGR00619">
    <property type="entry name" value="sbcd"/>
    <property type="match status" value="1"/>
</dbReference>
<dbReference type="Pfam" id="PF12320">
    <property type="entry name" value="SbcD_C"/>
    <property type="match status" value="1"/>
</dbReference>
<dbReference type="Pfam" id="PF00149">
    <property type="entry name" value="Metallophos"/>
    <property type="match status" value="1"/>
</dbReference>
<dbReference type="CDD" id="cd00840">
    <property type="entry name" value="MPP_Mre11_N"/>
    <property type="match status" value="1"/>
</dbReference>
<feature type="domain" description="Nuclease SbcCD subunit D C-terminal" evidence="9">
    <location>
        <begin position="287"/>
        <end position="386"/>
    </location>
</feature>
<dbReference type="RefSeq" id="WP_013346310.1">
    <property type="nucleotide sequence ID" value="NC_014541.1"/>
</dbReference>
<evidence type="ECO:0000256" key="7">
    <source>
        <dbReference type="RuleBase" id="RU363069"/>
    </source>
</evidence>
<accession>E1SS72</accession>
<evidence type="ECO:0000313" key="10">
    <source>
        <dbReference type="EMBL" id="ADN77004.1"/>
    </source>
</evidence>
<dbReference type="PANTHER" id="PTHR30337">
    <property type="entry name" value="COMPONENT OF ATP-DEPENDENT DSDNA EXONUCLEASE"/>
    <property type="match status" value="1"/>
</dbReference>
<evidence type="ECO:0000256" key="6">
    <source>
        <dbReference type="ARBA" id="ARBA00022839"/>
    </source>
</evidence>
<evidence type="ECO:0000256" key="1">
    <source>
        <dbReference type="ARBA" id="ARBA00010555"/>
    </source>
</evidence>
<evidence type="ECO:0000313" key="11">
    <source>
        <dbReference type="Proteomes" id="UP000006683"/>
    </source>
</evidence>
<dbReference type="GO" id="GO:0004519">
    <property type="term" value="F:endonuclease activity"/>
    <property type="evidence" value="ECO:0007669"/>
    <property type="project" value="UniProtKB-KW"/>
</dbReference>
<dbReference type="KEGG" id="fbl:Fbal_2802"/>
<evidence type="ECO:0000256" key="5">
    <source>
        <dbReference type="ARBA" id="ARBA00022801"/>
    </source>
</evidence>
<keyword evidence="5 7" id="KW-0378">Hydrolase</keyword>
<keyword evidence="7" id="KW-0233">DNA recombination</keyword>
<protein>
    <recommendedName>
        <fullName evidence="3 7">Nuclease SbcCD subunit D</fullName>
    </recommendedName>
</protein>
<dbReference type="InterPro" id="IPR026843">
    <property type="entry name" value="SbcD_C"/>
</dbReference>
<dbReference type="PANTHER" id="PTHR30337:SF0">
    <property type="entry name" value="NUCLEASE SBCCD SUBUNIT D"/>
    <property type="match status" value="1"/>
</dbReference>
<dbReference type="eggNOG" id="COG0420">
    <property type="taxonomic scope" value="Bacteria"/>
</dbReference>
<dbReference type="InterPro" id="IPR041796">
    <property type="entry name" value="Mre11_N"/>
</dbReference>
<sequence length="412" mass="45484">MNLFHTADWHLGQLLHGHSRAFEHQQFLTWLLDTLESEQADALLLCGDIFDSANPPAYAWQMLYRFLADCRRRLPNLDLILVGGNHDSPAKLDAPHSLLANFGITVVGQLPRDDNGETDWSRLILPLTDASGETAAWCLALPFLRSADLNLSDPALDNVEDKLIAGVTRLYQQGTERMQAQAKPGQLLLATGHAYLAGTELSELSERRILGGNQHALPVSEFPAALDYLALGHLHKAQRVDKSGRVRYSGSPIPLSLAEEHYPHQVRQLRFADGQLQEDKAIRVPRTVEILRIPAKPAGLESVLAELAALDLPELPLERQPLLEVRVALEQPEPRLREQVMAALEDRAVRLARIHVTHPGQSVSASEMGASLDNLEPEQVFVSGYTARFGDAPEPALMAAFAELVNEVEEQA</sequence>
<dbReference type="InterPro" id="IPR029052">
    <property type="entry name" value="Metallo-depent_PP-like"/>
</dbReference>
<dbReference type="GO" id="GO:0006260">
    <property type="term" value="P:DNA replication"/>
    <property type="evidence" value="ECO:0007669"/>
    <property type="project" value="UniProtKB-KW"/>
</dbReference>
<evidence type="ECO:0000256" key="3">
    <source>
        <dbReference type="ARBA" id="ARBA00013365"/>
    </source>
</evidence>
<dbReference type="EMBL" id="CP002209">
    <property type="protein sequence ID" value="ADN77004.1"/>
    <property type="molecule type" value="Genomic_DNA"/>
</dbReference>
<dbReference type="InterPro" id="IPR050535">
    <property type="entry name" value="DNA_Repair-Maintenance_Comp"/>
</dbReference>
<evidence type="ECO:0000259" key="8">
    <source>
        <dbReference type="Pfam" id="PF00149"/>
    </source>
</evidence>
<dbReference type="GeneID" id="67183021"/>
<dbReference type="GO" id="GO:0008408">
    <property type="term" value="F:3'-5' exonuclease activity"/>
    <property type="evidence" value="ECO:0007669"/>
    <property type="project" value="InterPro"/>
</dbReference>
<evidence type="ECO:0000256" key="4">
    <source>
        <dbReference type="ARBA" id="ARBA00022722"/>
    </source>
</evidence>
<dbReference type="Proteomes" id="UP000006683">
    <property type="component" value="Chromosome"/>
</dbReference>